<protein>
    <submittedName>
        <fullName evidence="9">C-type cytochrome</fullName>
    </submittedName>
</protein>
<comment type="caution">
    <text evidence="9">The sequence shown here is derived from an EMBL/GenBank/DDBJ whole genome shotgun (WGS) entry which is preliminary data.</text>
</comment>
<evidence type="ECO:0000256" key="2">
    <source>
        <dbReference type="ARBA" id="ARBA00022617"/>
    </source>
</evidence>
<feature type="transmembrane region" description="Helical" evidence="7">
    <location>
        <begin position="114"/>
        <end position="135"/>
    </location>
</feature>
<dbReference type="Gene3D" id="1.10.760.10">
    <property type="entry name" value="Cytochrome c-like domain"/>
    <property type="match status" value="1"/>
</dbReference>
<dbReference type="SUPFAM" id="SSF50952">
    <property type="entry name" value="Soluble quinoprotein glucose dehydrogenase"/>
    <property type="match status" value="1"/>
</dbReference>
<dbReference type="InterPro" id="IPR011041">
    <property type="entry name" value="Quinoprot_gluc/sorb_DH_b-prop"/>
</dbReference>
<keyword evidence="2 6" id="KW-0349">Heme</keyword>
<evidence type="ECO:0000256" key="3">
    <source>
        <dbReference type="ARBA" id="ARBA00022723"/>
    </source>
</evidence>
<dbReference type="Pfam" id="PF07995">
    <property type="entry name" value="GSDH"/>
    <property type="match status" value="1"/>
</dbReference>
<evidence type="ECO:0000256" key="7">
    <source>
        <dbReference type="SAM" id="Phobius"/>
    </source>
</evidence>
<evidence type="ECO:0000256" key="6">
    <source>
        <dbReference type="PROSITE-ProRule" id="PRU00433"/>
    </source>
</evidence>
<dbReference type="SUPFAM" id="SSF46626">
    <property type="entry name" value="Cytochrome c"/>
    <property type="match status" value="1"/>
</dbReference>
<evidence type="ECO:0000256" key="5">
    <source>
        <dbReference type="ARBA" id="ARBA00023004"/>
    </source>
</evidence>
<dbReference type="Proteomes" id="UP000709336">
    <property type="component" value="Unassembled WGS sequence"/>
</dbReference>
<dbReference type="InterPro" id="IPR036909">
    <property type="entry name" value="Cyt_c-like_dom_sf"/>
</dbReference>
<keyword evidence="10" id="KW-1185">Reference proteome</keyword>
<evidence type="ECO:0000313" key="9">
    <source>
        <dbReference type="EMBL" id="NMH59039.1"/>
    </source>
</evidence>
<accession>A0ABX1QXS8</accession>
<evidence type="ECO:0000259" key="8">
    <source>
        <dbReference type="PROSITE" id="PS51007"/>
    </source>
</evidence>
<evidence type="ECO:0000256" key="1">
    <source>
        <dbReference type="ARBA" id="ARBA00022448"/>
    </source>
</evidence>
<reference evidence="9 10" key="1">
    <citation type="submission" date="2020-03" db="EMBL/GenBank/DDBJ databases">
        <title>Alteromonas ponticola sp. nov., isolated from seawater.</title>
        <authorList>
            <person name="Yoon J.-H."/>
            <person name="Kim Y.-O."/>
        </authorList>
    </citation>
    <scope>NUCLEOTIDE SEQUENCE [LARGE SCALE GENOMIC DNA]</scope>
    <source>
        <strain evidence="9 10">MYP5</strain>
    </source>
</reference>
<proteinExistence type="predicted"/>
<feature type="transmembrane region" description="Helical" evidence="7">
    <location>
        <begin position="65"/>
        <end position="83"/>
    </location>
</feature>
<keyword evidence="3 6" id="KW-0479">Metal-binding</keyword>
<dbReference type="InterPro" id="IPR011042">
    <property type="entry name" value="6-blade_b-propeller_TolB-like"/>
</dbReference>
<name>A0ABX1QXS8_9ALTE</name>
<dbReference type="Gene3D" id="2.120.10.30">
    <property type="entry name" value="TolB, C-terminal domain"/>
    <property type="match status" value="1"/>
</dbReference>
<organism evidence="9 10">
    <name type="scientific">Alteromonas ponticola</name>
    <dbReference type="NCBI Taxonomy" id="2720613"/>
    <lineage>
        <taxon>Bacteria</taxon>
        <taxon>Pseudomonadati</taxon>
        <taxon>Pseudomonadota</taxon>
        <taxon>Gammaproteobacteria</taxon>
        <taxon>Alteromonadales</taxon>
        <taxon>Alteromonadaceae</taxon>
        <taxon>Alteromonas/Salinimonas group</taxon>
        <taxon>Alteromonas</taxon>
    </lineage>
</organism>
<keyword evidence="7" id="KW-0812">Transmembrane</keyword>
<feature type="transmembrane region" description="Helical" evidence="7">
    <location>
        <begin position="89"/>
        <end position="109"/>
    </location>
</feature>
<dbReference type="PANTHER" id="PTHR11961">
    <property type="entry name" value="CYTOCHROME C"/>
    <property type="match status" value="1"/>
</dbReference>
<feature type="transmembrane region" description="Helical" evidence="7">
    <location>
        <begin position="32"/>
        <end position="53"/>
    </location>
</feature>
<dbReference type="InterPro" id="IPR002327">
    <property type="entry name" value="Cyt_c_1A/1B"/>
</dbReference>
<dbReference type="PROSITE" id="PS51007">
    <property type="entry name" value="CYTC"/>
    <property type="match status" value="1"/>
</dbReference>
<evidence type="ECO:0000256" key="4">
    <source>
        <dbReference type="ARBA" id="ARBA00022982"/>
    </source>
</evidence>
<gene>
    <name evidence="9" type="ORF">HCJ96_03270</name>
</gene>
<dbReference type="InterPro" id="IPR012938">
    <property type="entry name" value="Glc/Sorbosone_DH"/>
</dbReference>
<feature type="domain" description="Cytochrome c" evidence="8">
    <location>
        <begin position="502"/>
        <end position="602"/>
    </location>
</feature>
<keyword evidence="5 6" id="KW-0408">Iron</keyword>
<keyword evidence="1" id="KW-0813">Transport</keyword>
<dbReference type="InterPro" id="IPR009056">
    <property type="entry name" value="Cyt_c-like_dom"/>
</dbReference>
<dbReference type="PRINTS" id="PR00604">
    <property type="entry name" value="CYTCHRMECIAB"/>
</dbReference>
<sequence length="605" mass="67295">MKFLSSIFLLISLVFLYVYLQGYQGGKITDSQILFLSAIACSFFAGIVAYNIRPLLLKYSVISKVLIQGLVTFSLFFVLLLVLNPTFKSKTFIIICTAIAVSIMLIAVLNGKKLVAVSTVALVVLAGVSLAHVNFSNFNQDTDGNNSAKYIFSSLHDIKIETYHFKQKNYQDGGAIAGNVGNEYLLVTGNGIVAKFNARNQIENVEKLGQIEFGLDEYKKYAPSPNRWYRIADAIFLEDLDTLFYSYIYWSRENQCFTIRVSQAPLSLLESEQILDGELIFESLPCVNHDIANNETGGRFLRLSTNELLFTIGSFKAEPLIPLAEFKQSSYGKTFKIDLTTSQVTNYSKGHRNAQGLVNCDDKVYLTEHGPFGGDELNLLIEGNDYGWPESSFGVDYGKKVLTMSGETGQHLNGVKPLYAWTPSIGISNLICYKSDLFENWQGDLLIASLNGLGSGLSLFRTRLFEDRPVAIEQIKVDSKVRDLTSLDGGEILTWDGLSKVSILTPAQSVFSQCVACHNLRYRSHGIGPDLWGVVGADIARHTDRYNYSDALKSLDGTWSQERLHAFLEDPSGFAPGTTMHFPGVKSYEDRQEIIDYLQGVSNSR</sequence>
<keyword evidence="4" id="KW-0249">Electron transport</keyword>
<keyword evidence="7" id="KW-0472">Membrane</keyword>
<dbReference type="EMBL" id="JAATNW010000002">
    <property type="protein sequence ID" value="NMH59039.1"/>
    <property type="molecule type" value="Genomic_DNA"/>
</dbReference>
<evidence type="ECO:0000313" key="10">
    <source>
        <dbReference type="Proteomes" id="UP000709336"/>
    </source>
</evidence>
<keyword evidence="7" id="KW-1133">Transmembrane helix</keyword>
<dbReference type="RefSeq" id="WP_169209618.1">
    <property type="nucleotide sequence ID" value="NZ_JAATNW010000002.1"/>
</dbReference>